<feature type="signal peptide" evidence="3">
    <location>
        <begin position="1"/>
        <end position="23"/>
    </location>
</feature>
<name>A0AAW7Z0P2_9ALTE</name>
<keyword evidence="3" id="KW-0732">Signal</keyword>
<gene>
    <name evidence="6" type="ORF">AVL57_04325</name>
    <name evidence="7" type="ORF">Q4527_04000</name>
</gene>
<accession>A0AAW7Z0P2</accession>
<dbReference type="Gene3D" id="3.40.720.10">
    <property type="entry name" value="Alkaline Phosphatase, subunit A"/>
    <property type="match status" value="1"/>
</dbReference>
<feature type="chain" id="PRO_5043510549" evidence="3">
    <location>
        <begin position="24"/>
        <end position="592"/>
    </location>
</feature>
<keyword evidence="8" id="KW-1185">Reference proteome</keyword>
<reference evidence="7" key="2">
    <citation type="submission" date="2023-07" db="EMBL/GenBank/DDBJ databases">
        <title>Genome content predicts the carbon catabolic preferences of heterotrophic bacteria.</title>
        <authorList>
            <person name="Gralka M."/>
        </authorList>
    </citation>
    <scope>NUCLEOTIDE SEQUENCE</scope>
    <source>
        <strain evidence="7">F2M12</strain>
    </source>
</reference>
<dbReference type="EMBL" id="CP013926">
    <property type="protein sequence ID" value="AMJ73268.1"/>
    <property type="molecule type" value="Genomic_DNA"/>
</dbReference>
<evidence type="ECO:0000313" key="6">
    <source>
        <dbReference type="EMBL" id="AMJ73268.1"/>
    </source>
</evidence>
<evidence type="ECO:0000259" key="5">
    <source>
        <dbReference type="Pfam" id="PF02368"/>
    </source>
</evidence>
<organism evidence="7 9">
    <name type="scientific">Alteromonas stellipolaris</name>
    <dbReference type="NCBI Taxonomy" id="233316"/>
    <lineage>
        <taxon>Bacteria</taxon>
        <taxon>Pseudomonadati</taxon>
        <taxon>Pseudomonadota</taxon>
        <taxon>Gammaproteobacteria</taxon>
        <taxon>Alteromonadales</taxon>
        <taxon>Alteromonadaceae</taxon>
        <taxon>Alteromonas/Salinimonas group</taxon>
        <taxon>Alteromonas</taxon>
    </lineage>
</organism>
<dbReference type="PANTHER" id="PTHR42693:SF53">
    <property type="entry name" value="ENDO-4-O-SULFATASE"/>
    <property type="match status" value="1"/>
</dbReference>
<dbReference type="KEGG" id="asq:AVL57_04325"/>
<dbReference type="AlphaFoldDB" id="A0AAW7Z0P2"/>
<dbReference type="Gene3D" id="2.60.40.1080">
    <property type="match status" value="1"/>
</dbReference>
<dbReference type="InterPro" id="IPR050738">
    <property type="entry name" value="Sulfatase"/>
</dbReference>
<dbReference type="SUPFAM" id="SSF49373">
    <property type="entry name" value="Invasin/intimin cell-adhesion fragments"/>
    <property type="match status" value="1"/>
</dbReference>
<dbReference type="EMBL" id="JAUOQI010000002">
    <property type="protein sequence ID" value="MDO6576536.1"/>
    <property type="molecule type" value="Genomic_DNA"/>
</dbReference>
<evidence type="ECO:0000313" key="9">
    <source>
        <dbReference type="Proteomes" id="UP001170717"/>
    </source>
</evidence>
<dbReference type="RefSeq" id="WP_057794011.1">
    <property type="nucleotide sequence ID" value="NZ_CAXIBE010000008.1"/>
</dbReference>
<feature type="domain" description="BIG2" evidence="5">
    <location>
        <begin position="497"/>
        <end position="561"/>
    </location>
</feature>
<dbReference type="SUPFAM" id="SSF53649">
    <property type="entry name" value="Alkaline phosphatase-like"/>
    <property type="match status" value="1"/>
</dbReference>
<reference evidence="6 8" key="1">
    <citation type="submission" date="2015-12" db="EMBL/GenBank/DDBJ databases">
        <title>Intraspecies pangenome expansion in the marine bacterium Alteromonas.</title>
        <authorList>
            <person name="Lopez-Perez M."/>
            <person name="Rodriguez-Valera F."/>
        </authorList>
    </citation>
    <scope>NUCLEOTIDE SEQUENCE [LARGE SCALE GENOMIC DNA]</scope>
    <source>
        <strain evidence="6 8">LMG 21861</strain>
    </source>
</reference>
<dbReference type="Proteomes" id="UP001170717">
    <property type="component" value="Unassembled WGS sequence"/>
</dbReference>
<comment type="similarity">
    <text evidence="1">Belongs to the sulfatase family.</text>
</comment>
<evidence type="ECO:0000256" key="2">
    <source>
        <dbReference type="ARBA" id="ARBA00022801"/>
    </source>
</evidence>
<dbReference type="Proteomes" id="UP000056750">
    <property type="component" value="Chromosome"/>
</dbReference>
<proteinExistence type="inferred from homology"/>
<protein>
    <submittedName>
        <fullName evidence="6 7">Sulfatase</fullName>
    </submittedName>
</protein>
<evidence type="ECO:0000256" key="3">
    <source>
        <dbReference type="SAM" id="SignalP"/>
    </source>
</evidence>
<keyword evidence="2 7" id="KW-0378">Hydrolase</keyword>
<evidence type="ECO:0000259" key="4">
    <source>
        <dbReference type="Pfam" id="PF00884"/>
    </source>
</evidence>
<dbReference type="InterPro" id="IPR008964">
    <property type="entry name" value="Invasin/intimin_cell_adhesion"/>
</dbReference>
<dbReference type="GO" id="GO:0004065">
    <property type="term" value="F:arylsulfatase activity"/>
    <property type="evidence" value="ECO:0007669"/>
    <property type="project" value="TreeGrafter"/>
</dbReference>
<evidence type="ECO:0000313" key="8">
    <source>
        <dbReference type="Proteomes" id="UP000056750"/>
    </source>
</evidence>
<dbReference type="Pfam" id="PF02368">
    <property type="entry name" value="Big_2"/>
    <property type="match status" value="1"/>
</dbReference>
<dbReference type="CDD" id="cd16151">
    <property type="entry name" value="sulfatase_like"/>
    <property type="match status" value="1"/>
</dbReference>
<feature type="domain" description="Sulfatase N-terminal" evidence="4">
    <location>
        <begin position="33"/>
        <end position="373"/>
    </location>
</feature>
<dbReference type="InterPro" id="IPR003343">
    <property type="entry name" value="Big_2"/>
</dbReference>
<dbReference type="PANTHER" id="PTHR42693">
    <property type="entry name" value="ARYLSULFATASE FAMILY MEMBER"/>
    <property type="match status" value="1"/>
</dbReference>
<evidence type="ECO:0000256" key="1">
    <source>
        <dbReference type="ARBA" id="ARBA00008779"/>
    </source>
</evidence>
<dbReference type="InterPro" id="IPR017850">
    <property type="entry name" value="Alkaline_phosphatase_core_sf"/>
</dbReference>
<dbReference type="Pfam" id="PF00884">
    <property type="entry name" value="Sulfatase"/>
    <property type="match status" value="1"/>
</dbReference>
<evidence type="ECO:0000313" key="7">
    <source>
        <dbReference type="EMBL" id="MDO6576536.1"/>
    </source>
</evidence>
<sequence>MKKILWFKLVLCTALMINMVTNAYGDENGEKTNIVLILIDDLSHYGVTAYGANRITSNDGKFTNKVFATPNIDELAREGLRVDHAYAYPLCENTRVALMSGKRNDRNYLRPKSLHASDITFGDAFKNAGYATGLFGKWKQTRGTKEVPGERYISEFGWDEYAAFDVTKQGQRYINPNLVINGKEYNYNGRNDLDPNTGRRWYGPDIVNRHALQFIEDNRDKPFFLYYPMILVHDEHKPTPLTQPASAFDNFPEIAQYNNQGGDDRQYFPDMIEYMDHLIGKVVMKLDEVGVRNNTLIVVMGDNGTKEVFGHVLPDDTVYPGRKGGNADNGLHVPLVLNYPTVVPASKKEEYRTYQGLVNLTDIYPTVAEAAGIDMPQAEHVDGISFWSQAKGAEGEPRKYIYTWFIGNNSYEEVDEVGIIYAFNKEFKRYAPTKEFPKGRFFDLRTDPLERVGKKVVEAKFGKLRYSGIPLDSLTKEQQKAYKELGDVLEKNTMRPVREVQILAPYKTLNVNQQVQLSYHLSPANAQRAGVIWHSDNPLIASVNKFGQVIAHRKGQTTIRLYSWQDAYPVANNRNPSYLTNGVQDAIDVEVK</sequence>
<dbReference type="InterPro" id="IPR000917">
    <property type="entry name" value="Sulfatase_N"/>
</dbReference>